<sequence>MNARLILVNLGVLAAPVALLLTSLLVTGGRLNLQALIILASLLLIFLVVCGISLMRYFTTRYRITQERIELHSGLLFRSRRSIPVGRVRSVDLIANPMHRVFGLTTLRIDTGEQSSAAGRLRLDGIARADAEALRRRIVERRDATGTGTAGDDVISQLDWRWLRYAPLTVWGVGSVFAGFGTAYRILHEMKVDPLQLGIVKAIIDRFGAVPLWFGLLTATVIVLALGVLCSTAGYIESWSGYQLRRQDDRIESRRGLLVTRAVGIQRQRLRGVELVEPMPLRWADAAKLNAVATGLGSVEDNRRRRALTPPVPREEALRVATEIIGQDSSLIARRGLTAHPRLALWRRINRGLTTVALIAAVPVGLGLWLSPTLVRIGWISALALAPIAVLLAYDAYRTLGHRIRDRYLVISSGLFARRAVALERQAIMGWSVSRSFLQRRSGLITLGAITAAGEGMYKIRDVSQSHGLATAEEAMPGILTPFIERVPPRS</sequence>
<reference evidence="3 4" key="1">
    <citation type="submission" date="2023-05" db="EMBL/GenBank/DDBJ databases">
        <title>Actinoplanes sp. NEAU-A12 genome sequencing.</title>
        <authorList>
            <person name="Wang Z.-S."/>
        </authorList>
    </citation>
    <scope>NUCLEOTIDE SEQUENCE [LARGE SCALE GENOMIC DNA]</scope>
    <source>
        <strain evidence="3 4">NEAU-A12</strain>
    </source>
</reference>
<comment type="caution">
    <text evidence="3">The sequence shown here is derived from an EMBL/GenBank/DDBJ whole genome shotgun (WGS) entry which is preliminary data.</text>
</comment>
<dbReference type="InterPro" id="IPR005182">
    <property type="entry name" value="YdbS-like_PH"/>
</dbReference>
<keyword evidence="4" id="KW-1185">Reference proteome</keyword>
<feature type="domain" description="YdbS-like PH" evidence="2">
    <location>
        <begin position="57"/>
        <end position="138"/>
    </location>
</feature>
<accession>A0ABT6X192</accession>
<dbReference type="InterPro" id="IPR014529">
    <property type="entry name" value="UCP026631"/>
</dbReference>
<keyword evidence="1" id="KW-0812">Transmembrane</keyword>
<dbReference type="RefSeq" id="WP_282767194.1">
    <property type="nucleotide sequence ID" value="NZ_JASCTH010000053.1"/>
</dbReference>
<dbReference type="PANTHER" id="PTHR34473:SF2">
    <property type="entry name" value="UPF0699 TRANSMEMBRANE PROTEIN YDBT"/>
    <property type="match status" value="1"/>
</dbReference>
<evidence type="ECO:0000256" key="1">
    <source>
        <dbReference type="SAM" id="Phobius"/>
    </source>
</evidence>
<feature type="domain" description="YdbS-like PH" evidence="2">
    <location>
        <begin position="397"/>
        <end position="467"/>
    </location>
</feature>
<feature type="transmembrane region" description="Helical" evidence="1">
    <location>
        <begin position="165"/>
        <end position="187"/>
    </location>
</feature>
<evidence type="ECO:0000313" key="4">
    <source>
        <dbReference type="Proteomes" id="UP001241758"/>
    </source>
</evidence>
<proteinExistence type="predicted"/>
<evidence type="ECO:0000259" key="2">
    <source>
        <dbReference type="Pfam" id="PF03703"/>
    </source>
</evidence>
<dbReference type="EMBL" id="JASCTH010000053">
    <property type="protein sequence ID" value="MDI6105727.1"/>
    <property type="molecule type" value="Genomic_DNA"/>
</dbReference>
<gene>
    <name evidence="3" type="ORF">QLQ12_44830</name>
</gene>
<feature type="transmembrane region" description="Helical" evidence="1">
    <location>
        <begin position="7"/>
        <end position="27"/>
    </location>
</feature>
<feature type="transmembrane region" description="Helical" evidence="1">
    <location>
        <begin position="352"/>
        <end position="371"/>
    </location>
</feature>
<dbReference type="Pfam" id="PF03703">
    <property type="entry name" value="bPH_2"/>
    <property type="match status" value="2"/>
</dbReference>
<keyword evidence="1" id="KW-0472">Membrane</keyword>
<dbReference type="Proteomes" id="UP001241758">
    <property type="component" value="Unassembled WGS sequence"/>
</dbReference>
<organism evidence="3 4">
    <name type="scientific">Actinoplanes sandaracinus</name>
    <dbReference type="NCBI Taxonomy" id="3045177"/>
    <lineage>
        <taxon>Bacteria</taxon>
        <taxon>Bacillati</taxon>
        <taxon>Actinomycetota</taxon>
        <taxon>Actinomycetes</taxon>
        <taxon>Micromonosporales</taxon>
        <taxon>Micromonosporaceae</taxon>
        <taxon>Actinoplanes</taxon>
    </lineage>
</organism>
<protein>
    <submittedName>
        <fullName evidence="3">PH domain-containing protein</fullName>
    </submittedName>
</protein>
<dbReference type="PANTHER" id="PTHR34473">
    <property type="entry name" value="UPF0699 TRANSMEMBRANE PROTEIN YDBS"/>
    <property type="match status" value="1"/>
</dbReference>
<feature type="transmembrane region" description="Helical" evidence="1">
    <location>
        <begin position="377"/>
        <end position="397"/>
    </location>
</feature>
<name>A0ABT6X192_9ACTN</name>
<feature type="transmembrane region" description="Helical" evidence="1">
    <location>
        <begin position="212"/>
        <end position="236"/>
    </location>
</feature>
<feature type="transmembrane region" description="Helical" evidence="1">
    <location>
        <begin position="33"/>
        <end position="58"/>
    </location>
</feature>
<keyword evidence="1" id="KW-1133">Transmembrane helix</keyword>
<evidence type="ECO:0000313" key="3">
    <source>
        <dbReference type="EMBL" id="MDI6105727.1"/>
    </source>
</evidence>
<dbReference type="PIRSF" id="PIRSF026631">
    <property type="entry name" value="UCP026631"/>
    <property type="match status" value="1"/>
</dbReference>